<proteinExistence type="predicted"/>
<evidence type="ECO:0000313" key="5">
    <source>
        <dbReference type="EMBL" id="CAG8745341.1"/>
    </source>
</evidence>
<dbReference type="InterPro" id="IPR011009">
    <property type="entry name" value="Kinase-like_dom_sf"/>
</dbReference>
<keyword evidence="2" id="KW-0547">Nucleotide-binding</keyword>
<dbReference type="InterPro" id="IPR001245">
    <property type="entry name" value="Ser-Thr/Tyr_kinase_cat_dom"/>
</dbReference>
<sequence>MQNAATSKLDESSISKYVFWLEWSEFKFTRKERLGKGSYGSVFKYCLEKLNKYVALKVLIDHGCISEAFAKEVENLVRLQNHDNIVKFFGITRDPASEAFYMVLQLANDGNLRDYLETHIHKLGWLDKIRMAKEIASGINHLHSNKIVHRWNDQQIQNHVTSGKRETPINGTPDDFKNLYFKAWDGSPDLRPTIKEIYVELDKQFKEIYVKLGEDSNLKGESELRNNKLKSSNDRIQQLEEEVLKLKGELDLSNNKERELLGKIESLRREAANCSSEHGEAINFKFGDHDSNNIGQLLNDIKQLKKDLESFCTLGKSQYNIASIEKLLKKYNCLGKVKFPEDLNLVEGLFQRYIVETIIKKAENYLKLEGTNKAAKRIVKDKLLDTINLSLINDLASRFSNVEHLEVKINYSITQLQDYTDLLLKNSIETDKVSSAIPIMLRQLVYALLSDRGFSQINDKDKNEQYEHPFILSLADEIKKEMNDIRKINKETRRKIESKTTEIVRKIIVIFLFQFKVQEPEVQYVWFDNNDKINPEFMELSIDNEELNKAKVNICSFPLIITNYGKPNYKVILKASIAKKASRSSWWP</sequence>
<dbReference type="Pfam" id="PF07714">
    <property type="entry name" value="PK_Tyr_Ser-Thr"/>
    <property type="match status" value="1"/>
</dbReference>
<name>A0ABN7V9U6_GIGMA</name>
<dbReference type="Proteomes" id="UP000789901">
    <property type="component" value="Unassembled WGS sequence"/>
</dbReference>
<evidence type="ECO:0000256" key="3">
    <source>
        <dbReference type="SAM" id="Coils"/>
    </source>
</evidence>
<keyword evidence="6" id="KW-1185">Reference proteome</keyword>
<dbReference type="InterPro" id="IPR017441">
    <property type="entry name" value="Protein_kinase_ATP_BS"/>
</dbReference>
<keyword evidence="3" id="KW-0175">Coiled coil</keyword>
<protein>
    <submittedName>
        <fullName evidence="5">10321_t:CDS:1</fullName>
    </submittedName>
</protein>
<gene>
    <name evidence="5" type="ORF">GMARGA_LOCUS15808</name>
</gene>
<evidence type="ECO:0000256" key="2">
    <source>
        <dbReference type="PROSITE-ProRule" id="PRU10141"/>
    </source>
</evidence>
<dbReference type="Gene3D" id="1.10.510.10">
    <property type="entry name" value="Transferase(Phosphotransferase) domain 1"/>
    <property type="match status" value="1"/>
</dbReference>
<evidence type="ECO:0000256" key="1">
    <source>
        <dbReference type="ARBA" id="ARBA00004167"/>
    </source>
</evidence>
<comment type="subcellular location">
    <subcellularLocation>
        <location evidence="1">Membrane</location>
        <topology evidence="1">Single-pass membrane protein</topology>
    </subcellularLocation>
</comment>
<dbReference type="InterPro" id="IPR000719">
    <property type="entry name" value="Prot_kinase_dom"/>
</dbReference>
<dbReference type="InterPro" id="IPR050122">
    <property type="entry name" value="RTK"/>
</dbReference>
<dbReference type="PROSITE" id="PS50011">
    <property type="entry name" value="PROTEIN_KINASE_DOM"/>
    <property type="match status" value="1"/>
</dbReference>
<keyword evidence="2" id="KW-0067">ATP-binding</keyword>
<dbReference type="PANTHER" id="PTHR24416">
    <property type="entry name" value="TYROSINE-PROTEIN KINASE RECEPTOR"/>
    <property type="match status" value="1"/>
</dbReference>
<reference evidence="5 6" key="1">
    <citation type="submission" date="2021-06" db="EMBL/GenBank/DDBJ databases">
        <authorList>
            <person name="Kallberg Y."/>
            <person name="Tangrot J."/>
            <person name="Rosling A."/>
        </authorList>
    </citation>
    <scope>NUCLEOTIDE SEQUENCE [LARGE SCALE GENOMIC DNA]</scope>
    <source>
        <strain evidence="5 6">120-4 pot B 10/14</strain>
    </source>
</reference>
<feature type="domain" description="Protein kinase" evidence="4">
    <location>
        <begin position="28"/>
        <end position="413"/>
    </location>
</feature>
<evidence type="ECO:0000313" key="6">
    <source>
        <dbReference type="Proteomes" id="UP000789901"/>
    </source>
</evidence>
<dbReference type="PROSITE" id="PS00107">
    <property type="entry name" value="PROTEIN_KINASE_ATP"/>
    <property type="match status" value="1"/>
</dbReference>
<feature type="coiled-coil region" evidence="3">
    <location>
        <begin position="222"/>
        <end position="270"/>
    </location>
</feature>
<organism evidence="5 6">
    <name type="scientific">Gigaspora margarita</name>
    <dbReference type="NCBI Taxonomy" id="4874"/>
    <lineage>
        <taxon>Eukaryota</taxon>
        <taxon>Fungi</taxon>
        <taxon>Fungi incertae sedis</taxon>
        <taxon>Mucoromycota</taxon>
        <taxon>Glomeromycotina</taxon>
        <taxon>Glomeromycetes</taxon>
        <taxon>Diversisporales</taxon>
        <taxon>Gigasporaceae</taxon>
        <taxon>Gigaspora</taxon>
    </lineage>
</organism>
<dbReference type="SUPFAM" id="SSF56112">
    <property type="entry name" value="Protein kinase-like (PK-like)"/>
    <property type="match status" value="1"/>
</dbReference>
<accession>A0ABN7V9U6</accession>
<dbReference type="EMBL" id="CAJVQB010011117">
    <property type="protein sequence ID" value="CAG8745341.1"/>
    <property type="molecule type" value="Genomic_DNA"/>
</dbReference>
<dbReference type="PANTHER" id="PTHR24416:SF614">
    <property type="entry name" value="PROTEIN KINASE DOMAIN-CONTAINING PROTEIN"/>
    <property type="match status" value="1"/>
</dbReference>
<comment type="caution">
    <text evidence="5">The sequence shown here is derived from an EMBL/GenBank/DDBJ whole genome shotgun (WGS) entry which is preliminary data.</text>
</comment>
<feature type="binding site" evidence="2">
    <location>
        <position position="57"/>
    </location>
    <ligand>
        <name>ATP</name>
        <dbReference type="ChEBI" id="CHEBI:30616"/>
    </ligand>
</feature>
<evidence type="ECO:0000259" key="4">
    <source>
        <dbReference type="PROSITE" id="PS50011"/>
    </source>
</evidence>